<dbReference type="OrthoDB" id="5342292at2759"/>
<feature type="region of interest" description="Disordered" evidence="6">
    <location>
        <begin position="315"/>
        <end position="394"/>
    </location>
</feature>
<feature type="transmembrane region" description="Helical" evidence="7">
    <location>
        <begin position="132"/>
        <end position="158"/>
    </location>
</feature>
<feature type="transmembrane region" description="Helical" evidence="7">
    <location>
        <begin position="215"/>
        <end position="236"/>
    </location>
</feature>
<dbReference type="EMBL" id="MU006782">
    <property type="protein sequence ID" value="KAF2641814.1"/>
    <property type="molecule type" value="Genomic_DNA"/>
</dbReference>
<dbReference type="GO" id="GO:0016020">
    <property type="term" value="C:membrane"/>
    <property type="evidence" value="ECO:0007669"/>
    <property type="project" value="UniProtKB-SubCell"/>
</dbReference>
<protein>
    <recommendedName>
        <fullName evidence="8">Rhodopsin domain-containing protein</fullName>
    </recommendedName>
</protein>
<feature type="compositionally biased region" description="Low complexity" evidence="6">
    <location>
        <begin position="435"/>
        <end position="448"/>
    </location>
</feature>
<evidence type="ECO:0000256" key="1">
    <source>
        <dbReference type="ARBA" id="ARBA00004141"/>
    </source>
</evidence>
<accession>A0A6A6S6M2</accession>
<feature type="transmembrane region" description="Helical" evidence="7">
    <location>
        <begin position="104"/>
        <end position="125"/>
    </location>
</feature>
<evidence type="ECO:0000256" key="5">
    <source>
        <dbReference type="ARBA" id="ARBA00038359"/>
    </source>
</evidence>
<feature type="compositionally biased region" description="Polar residues" evidence="6">
    <location>
        <begin position="338"/>
        <end position="354"/>
    </location>
</feature>
<feature type="compositionally biased region" description="Low complexity" evidence="6">
    <location>
        <begin position="355"/>
        <end position="373"/>
    </location>
</feature>
<dbReference type="AlphaFoldDB" id="A0A6A6S6M2"/>
<organism evidence="9 10">
    <name type="scientific">Massarina eburnea CBS 473.64</name>
    <dbReference type="NCBI Taxonomy" id="1395130"/>
    <lineage>
        <taxon>Eukaryota</taxon>
        <taxon>Fungi</taxon>
        <taxon>Dikarya</taxon>
        <taxon>Ascomycota</taxon>
        <taxon>Pezizomycotina</taxon>
        <taxon>Dothideomycetes</taxon>
        <taxon>Pleosporomycetidae</taxon>
        <taxon>Pleosporales</taxon>
        <taxon>Massarineae</taxon>
        <taxon>Massarinaceae</taxon>
        <taxon>Massarina</taxon>
    </lineage>
</organism>
<feature type="transmembrane region" description="Helical" evidence="7">
    <location>
        <begin position="178"/>
        <end position="203"/>
    </location>
</feature>
<comment type="subcellular location">
    <subcellularLocation>
        <location evidence="1">Membrane</location>
        <topology evidence="1">Multi-pass membrane protein</topology>
    </subcellularLocation>
</comment>
<dbReference type="InterPro" id="IPR052337">
    <property type="entry name" value="SAT4-like"/>
</dbReference>
<dbReference type="Pfam" id="PF20684">
    <property type="entry name" value="Fung_rhodopsin"/>
    <property type="match status" value="1"/>
</dbReference>
<name>A0A6A6S6M2_9PLEO</name>
<dbReference type="Proteomes" id="UP000799753">
    <property type="component" value="Unassembled WGS sequence"/>
</dbReference>
<keyword evidence="3 7" id="KW-1133">Transmembrane helix</keyword>
<feature type="region of interest" description="Disordered" evidence="6">
    <location>
        <begin position="433"/>
        <end position="461"/>
    </location>
</feature>
<dbReference type="PANTHER" id="PTHR33048">
    <property type="entry name" value="PTH11-LIKE INTEGRAL MEMBRANE PROTEIN (AFU_ORTHOLOGUE AFUA_5G11245)"/>
    <property type="match status" value="1"/>
</dbReference>
<feature type="transmembrane region" description="Helical" evidence="7">
    <location>
        <begin position="55"/>
        <end position="75"/>
    </location>
</feature>
<dbReference type="InterPro" id="IPR049326">
    <property type="entry name" value="Rhodopsin_dom_fungi"/>
</dbReference>
<feature type="compositionally biased region" description="Polar residues" evidence="6">
    <location>
        <begin position="449"/>
        <end position="461"/>
    </location>
</feature>
<keyword evidence="2 7" id="KW-0812">Transmembrane</keyword>
<evidence type="ECO:0000256" key="7">
    <source>
        <dbReference type="SAM" id="Phobius"/>
    </source>
</evidence>
<keyword evidence="4 7" id="KW-0472">Membrane</keyword>
<gene>
    <name evidence="9" type="ORF">P280DRAFT_516840</name>
</gene>
<feature type="transmembrane region" description="Helical" evidence="7">
    <location>
        <begin position="256"/>
        <end position="276"/>
    </location>
</feature>
<dbReference type="PANTHER" id="PTHR33048:SF160">
    <property type="entry name" value="SAT4 FAMILY MEMBRANE PROTEIN"/>
    <property type="match status" value="1"/>
</dbReference>
<evidence type="ECO:0000259" key="8">
    <source>
        <dbReference type="Pfam" id="PF20684"/>
    </source>
</evidence>
<evidence type="ECO:0000313" key="10">
    <source>
        <dbReference type="Proteomes" id="UP000799753"/>
    </source>
</evidence>
<feature type="domain" description="Rhodopsin" evidence="8">
    <location>
        <begin position="39"/>
        <end position="279"/>
    </location>
</feature>
<evidence type="ECO:0000313" key="9">
    <source>
        <dbReference type="EMBL" id="KAF2641814.1"/>
    </source>
</evidence>
<keyword evidence="10" id="KW-1185">Reference proteome</keyword>
<evidence type="ECO:0000256" key="6">
    <source>
        <dbReference type="SAM" id="MobiDB-lite"/>
    </source>
</evidence>
<reference evidence="9" key="1">
    <citation type="journal article" date="2020" name="Stud. Mycol.">
        <title>101 Dothideomycetes genomes: a test case for predicting lifestyles and emergence of pathogens.</title>
        <authorList>
            <person name="Haridas S."/>
            <person name="Albert R."/>
            <person name="Binder M."/>
            <person name="Bloem J."/>
            <person name="Labutti K."/>
            <person name="Salamov A."/>
            <person name="Andreopoulos B."/>
            <person name="Baker S."/>
            <person name="Barry K."/>
            <person name="Bills G."/>
            <person name="Bluhm B."/>
            <person name="Cannon C."/>
            <person name="Castanera R."/>
            <person name="Culley D."/>
            <person name="Daum C."/>
            <person name="Ezra D."/>
            <person name="Gonzalez J."/>
            <person name="Henrissat B."/>
            <person name="Kuo A."/>
            <person name="Liang C."/>
            <person name="Lipzen A."/>
            <person name="Lutzoni F."/>
            <person name="Magnuson J."/>
            <person name="Mondo S."/>
            <person name="Nolan M."/>
            <person name="Ohm R."/>
            <person name="Pangilinan J."/>
            <person name="Park H.-J."/>
            <person name="Ramirez L."/>
            <person name="Alfaro M."/>
            <person name="Sun H."/>
            <person name="Tritt A."/>
            <person name="Yoshinaga Y."/>
            <person name="Zwiers L.-H."/>
            <person name="Turgeon B."/>
            <person name="Goodwin S."/>
            <person name="Spatafora J."/>
            <person name="Crous P."/>
            <person name="Grigoriev I."/>
        </authorList>
    </citation>
    <scope>NUCLEOTIDE SEQUENCE</scope>
    <source>
        <strain evidence="9">CBS 473.64</strain>
    </source>
</reference>
<evidence type="ECO:0000256" key="3">
    <source>
        <dbReference type="ARBA" id="ARBA00022989"/>
    </source>
</evidence>
<sequence length="523" mass="57523">MPDSSNMDVGQVPSSMAIPADLIVAASICLFFTVAAVCLRVFTKVVDFRKMHIEDYLIIFAGLGFIVFIVLLFAASGAGLGNTHTTLTFENRKHALQYSNDLDILYAPIMFSIKLAILIQLHQLFSGTRKSLIVWGVRALAAINLTCYSAMIFVYIFACNPRAKLYDSRVKGTCIDPRAAVVADSSVNITTNTIMLFFSVLGVSTMQLSVKRKTLVGLVLGLGSFACITSVCRLIYGVGVGVDASLEDYTAIWPVHLWSLAELASIILCACCPTFPRLYQYTQGKRSAHPPSHSKWPLARRSTQLPLVDLERQLHGKEQKSGSLSRNVCTTIPKRSKSQNTNKINPRSQSNLSQASSKATSKASIKSATSPPKNFSRNRTGSPTPIEIRKTLPRAPIRHISNARVHPLQTMSSIPEFERPYSHLSYETFDHDDNISAPPITPSSPTQSHFPLSPTSTHASVSPTQTEFSVAQTEFSVAEVESARPMRILPVYFATIRKTVSVRVSNHTNLGSPISWRKPSFGW</sequence>
<feature type="transmembrane region" description="Helical" evidence="7">
    <location>
        <begin position="22"/>
        <end position="43"/>
    </location>
</feature>
<evidence type="ECO:0000256" key="4">
    <source>
        <dbReference type="ARBA" id="ARBA00023136"/>
    </source>
</evidence>
<evidence type="ECO:0000256" key="2">
    <source>
        <dbReference type="ARBA" id="ARBA00022692"/>
    </source>
</evidence>
<proteinExistence type="inferred from homology"/>
<feature type="compositionally biased region" description="Polar residues" evidence="6">
    <location>
        <begin position="321"/>
        <end position="330"/>
    </location>
</feature>
<comment type="similarity">
    <text evidence="5">Belongs to the SAT4 family.</text>
</comment>